<dbReference type="PROSITE" id="PS00874">
    <property type="entry name" value="T2SP_F"/>
    <property type="match status" value="1"/>
</dbReference>
<feature type="transmembrane region" description="Helical" evidence="10">
    <location>
        <begin position="224"/>
        <end position="243"/>
    </location>
</feature>
<name>A0A1F7WLI8_9BACT</name>
<sequence>MPLYEYKASDRENKVQTSFAEAASEEALIDSLIEKGLYVVEIREVKKKIKPYFTLFGAMFGRISQKEITYFYIQLSTLISAGVTLIESLESLVDQTQNPHLKSVIVDIKTRIATGQTFFEAVSRHPQVFDDVAANMIKAGETGAGLDEVLERIAKFSERDTKIRSKVKSAMIYPLTLSAIAASVIFFLVAYVFPKFTKVFAKSKAALPAPTVLLMKASEFMQNHYLLIITAIIASVFAFRWLINTNERARASYDSFLLKMPIFGDLISKATVARFIRTLATLLNSGVPIIRSLEVCENIVENTVLKRVVMSLKGGVSQGLTLYDILKGKQEFPAIVTKMIQTGEKTGTLPKLLIKASDFFEYEVEISIDGIISLIEPALIITMGLFIGFISIAMFLPIFDLTTAIK</sequence>
<keyword evidence="7 10" id="KW-1133">Transmembrane helix</keyword>
<dbReference type="GO" id="GO:0005886">
    <property type="term" value="C:plasma membrane"/>
    <property type="evidence" value="ECO:0007669"/>
    <property type="project" value="UniProtKB-SubCell"/>
</dbReference>
<dbReference type="Pfam" id="PF00482">
    <property type="entry name" value="T2SSF"/>
    <property type="match status" value="2"/>
</dbReference>
<dbReference type="GO" id="GO:0009306">
    <property type="term" value="P:protein secretion"/>
    <property type="evidence" value="ECO:0007669"/>
    <property type="project" value="InterPro"/>
</dbReference>
<gene>
    <name evidence="12" type="ORF">A2008_08605</name>
</gene>
<dbReference type="AlphaFoldDB" id="A0A1F7WLI8"/>
<evidence type="ECO:0000256" key="5">
    <source>
        <dbReference type="ARBA" id="ARBA00022519"/>
    </source>
</evidence>
<dbReference type="PANTHER" id="PTHR30012">
    <property type="entry name" value="GENERAL SECRETION PATHWAY PROTEIN"/>
    <property type="match status" value="1"/>
</dbReference>
<dbReference type="Gene3D" id="1.20.81.30">
    <property type="entry name" value="Type II secretion system (T2SS), domain F"/>
    <property type="match status" value="2"/>
</dbReference>
<feature type="transmembrane region" description="Helical" evidence="10">
    <location>
        <begin position="172"/>
        <end position="193"/>
    </location>
</feature>
<dbReference type="InterPro" id="IPR001992">
    <property type="entry name" value="T2SS_GspF/T4SS_PilC_CS"/>
</dbReference>
<evidence type="ECO:0000256" key="7">
    <source>
        <dbReference type="ARBA" id="ARBA00022989"/>
    </source>
</evidence>
<dbReference type="STRING" id="1817813.A2008_08605"/>
<evidence type="ECO:0000259" key="11">
    <source>
        <dbReference type="Pfam" id="PF00482"/>
    </source>
</evidence>
<comment type="similarity">
    <text evidence="2 9">Belongs to the GSP F family.</text>
</comment>
<dbReference type="InterPro" id="IPR042094">
    <property type="entry name" value="T2SS_GspF_sf"/>
</dbReference>
<keyword evidence="5" id="KW-0997">Cell inner membrane</keyword>
<dbReference type="PRINTS" id="PR00812">
    <property type="entry name" value="BCTERIALGSPF"/>
</dbReference>
<dbReference type="PANTHER" id="PTHR30012:SF0">
    <property type="entry name" value="TYPE II SECRETION SYSTEM PROTEIN F-RELATED"/>
    <property type="match status" value="1"/>
</dbReference>
<comment type="subcellular location">
    <subcellularLocation>
        <location evidence="1">Cell inner membrane</location>
        <topology evidence="1">Multi-pass membrane protein</topology>
    </subcellularLocation>
    <subcellularLocation>
        <location evidence="9">Cell membrane</location>
        <topology evidence="9">Multi-pass membrane protein</topology>
    </subcellularLocation>
</comment>
<comment type="caution">
    <text evidence="12">The sequence shown here is derived from an EMBL/GenBank/DDBJ whole genome shotgun (WGS) entry which is preliminary data.</text>
</comment>
<dbReference type="FunFam" id="1.20.81.30:FF:000001">
    <property type="entry name" value="Type II secretion system protein F"/>
    <property type="match status" value="2"/>
</dbReference>
<dbReference type="InterPro" id="IPR003004">
    <property type="entry name" value="GspF/PilC"/>
</dbReference>
<reference evidence="12 13" key="1">
    <citation type="journal article" date="2016" name="Nat. Commun.">
        <title>Thousands of microbial genomes shed light on interconnected biogeochemical processes in an aquifer system.</title>
        <authorList>
            <person name="Anantharaman K."/>
            <person name="Brown C.T."/>
            <person name="Hug L.A."/>
            <person name="Sharon I."/>
            <person name="Castelle C.J."/>
            <person name="Probst A.J."/>
            <person name="Thomas B.C."/>
            <person name="Singh A."/>
            <person name="Wilkins M.J."/>
            <person name="Karaoz U."/>
            <person name="Brodie E.L."/>
            <person name="Williams K.H."/>
            <person name="Hubbard S.S."/>
            <person name="Banfield J.F."/>
        </authorList>
    </citation>
    <scope>NUCLEOTIDE SEQUENCE [LARGE SCALE GENOMIC DNA]</scope>
</reference>
<dbReference type="EMBL" id="MGFH01000157">
    <property type="protein sequence ID" value="OGM03704.1"/>
    <property type="molecule type" value="Genomic_DNA"/>
</dbReference>
<keyword evidence="3 9" id="KW-0813">Transport</keyword>
<evidence type="ECO:0000256" key="1">
    <source>
        <dbReference type="ARBA" id="ARBA00004429"/>
    </source>
</evidence>
<evidence type="ECO:0000256" key="4">
    <source>
        <dbReference type="ARBA" id="ARBA00022475"/>
    </source>
</evidence>
<evidence type="ECO:0000256" key="8">
    <source>
        <dbReference type="ARBA" id="ARBA00023136"/>
    </source>
</evidence>
<accession>A0A1F7WLI8</accession>
<evidence type="ECO:0000313" key="13">
    <source>
        <dbReference type="Proteomes" id="UP000178735"/>
    </source>
</evidence>
<evidence type="ECO:0000313" key="12">
    <source>
        <dbReference type="EMBL" id="OGM03704.1"/>
    </source>
</evidence>
<dbReference type="InterPro" id="IPR018076">
    <property type="entry name" value="T2SS_GspF_dom"/>
</dbReference>
<keyword evidence="4" id="KW-1003">Cell membrane</keyword>
<dbReference type="Proteomes" id="UP000178735">
    <property type="component" value="Unassembled WGS sequence"/>
</dbReference>
<keyword evidence="8 10" id="KW-0472">Membrane</keyword>
<feature type="transmembrane region" description="Helical" evidence="10">
    <location>
        <begin position="378"/>
        <end position="399"/>
    </location>
</feature>
<evidence type="ECO:0000256" key="9">
    <source>
        <dbReference type="RuleBase" id="RU003923"/>
    </source>
</evidence>
<organism evidence="12 13">
    <name type="scientific">Candidatus Wallbacteria bacterium GWC2_49_35</name>
    <dbReference type="NCBI Taxonomy" id="1817813"/>
    <lineage>
        <taxon>Bacteria</taxon>
        <taxon>Candidatus Walliibacteriota</taxon>
    </lineage>
</organism>
<evidence type="ECO:0000256" key="3">
    <source>
        <dbReference type="ARBA" id="ARBA00022448"/>
    </source>
</evidence>
<evidence type="ECO:0000256" key="10">
    <source>
        <dbReference type="SAM" id="Phobius"/>
    </source>
</evidence>
<evidence type="ECO:0000256" key="2">
    <source>
        <dbReference type="ARBA" id="ARBA00005745"/>
    </source>
</evidence>
<feature type="domain" description="Type II secretion system protein GspF" evidence="11">
    <location>
        <begin position="71"/>
        <end position="194"/>
    </location>
</feature>
<feature type="domain" description="Type II secretion system protein GspF" evidence="11">
    <location>
        <begin position="275"/>
        <end position="397"/>
    </location>
</feature>
<protein>
    <recommendedName>
        <fullName evidence="11">Type II secretion system protein GspF domain-containing protein</fullName>
    </recommendedName>
</protein>
<evidence type="ECO:0000256" key="6">
    <source>
        <dbReference type="ARBA" id="ARBA00022692"/>
    </source>
</evidence>
<keyword evidence="6 9" id="KW-0812">Transmembrane</keyword>
<proteinExistence type="inferred from homology"/>